<evidence type="ECO:0000313" key="2">
    <source>
        <dbReference type="EMBL" id="MBL0682855.1"/>
    </source>
</evidence>
<evidence type="ECO:0000256" key="1">
    <source>
        <dbReference type="SAM" id="Phobius"/>
    </source>
</evidence>
<keyword evidence="1" id="KW-0472">Membrane</keyword>
<dbReference type="InterPro" id="IPR024422">
    <property type="entry name" value="Protein_unknown_function_OB"/>
</dbReference>
<dbReference type="Proteomes" id="UP000651057">
    <property type="component" value="Unassembled WGS sequence"/>
</dbReference>
<evidence type="ECO:0008006" key="4">
    <source>
        <dbReference type="Google" id="ProtNLM"/>
    </source>
</evidence>
<reference evidence="2" key="1">
    <citation type="submission" date="2021-01" db="EMBL/GenBank/DDBJ databases">
        <authorList>
            <person name="Zhong Y.L."/>
        </authorList>
    </citation>
    <scope>NUCLEOTIDE SEQUENCE</scope>
    <source>
        <strain evidence="2">KCTC 23302</strain>
    </source>
</reference>
<proteinExistence type="predicted"/>
<comment type="caution">
    <text evidence="2">The sequence shown here is derived from an EMBL/GenBank/DDBJ whole genome shotgun (WGS) entry which is preliminary data.</text>
</comment>
<sequence>MIRKTKIILINAVLIIILAVIFISVTVFNKPHTDVSENTPNFYLEATNVLEEFQDNETQANTKYLEQVLQITGTISELNITDEKGVISLSDNDSFGSVMCHIDAKENSKLTTLKVGQMITIKGICTGYLMDVVLVKCIILN</sequence>
<gene>
    <name evidence="2" type="ORF">JJQ60_04950</name>
</gene>
<evidence type="ECO:0000313" key="3">
    <source>
        <dbReference type="Proteomes" id="UP000651057"/>
    </source>
</evidence>
<dbReference type="EMBL" id="JAERQJ010000002">
    <property type="protein sequence ID" value="MBL0682855.1"/>
    <property type="molecule type" value="Genomic_DNA"/>
</dbReference>
<dbReference type="RefSeq" id="WP_201917312.1">
    <property type="nucleotide sequence ID" value="NZ_BAABAX010000023.1"/>
</dbReference>
<keyword evidence="1" id="KW-0812">Transmembrane</keyword>
<keyword evidence="1" id="KW-1133">Transmembrane helix</keyword>
<dbReference type="AlphaFoldDB" id="A0A937D793"/>
<organism evidence="2 3">
    <name type="scientific">Aquimarina mytili</name>
    <dbReference type="NCBI Taxonomy" id="874423"/>
    <lineage>
        <taxon>Bacteria</taxon>
        <taxon>Pseudomonadati</taxon>
        <taxon>Bacteroidota</taxon>
        <taxon>Flavobacteriia</taxon>
        <taxon>Flavobacteriales</taxon>
        <taxon>Flavobacteriaceae</taxon>
        <taxon>Aquimarina</taxon>
    </lineage>
</organism>
<accession>A0A937D793</accession>
<name>A0A937D793_9FLAO</name>
<keyword evidence="3" id="KW-1185">Reference proteome</keyword>
<feature type="transmembrane region" description="Helical" evidence="1">
    <location>
        <begin position="7"/>
        <end position="28"/>
    </location>
</feature>
<dbReference type="Pfam" id="PF12869">
    <property type="entry name" value="tRNA_anti-like"/>
    <property type="match status" value="1"/>
</dbReference>
<protein>
    <recommendedName>
        <fullName evidence="4">tRNA_anti-like</fullName>
    </recommendedName>
</protein>